<dbReference type="EMBL" id="JBHSPB010000012">
    <property type="protein sequence ID" value="MFC5722463.1"/>
    <property type="molecule type" value="Genomic_DNA"/>
</dbReference>
<keyword evidence="2" id="KW-0812">Transmembrane</keyword>
<evidence type="ECO:0000256" key="2">
    <source>
        <dbReference type="SAM" id="Phobius"/>
    </source>
</evidence>
<feature type="region of interest" description="Disordered" evidence="1">
    <location>
        <begin position="1"/>
        <end position="26"/>
    </location>
</feature>
<dbReference type="InterPro" id="IPR046253">
    <property type="entry name" value="DUF6286"/>
</dbReference>
<gene>
    <name evidence="4" type="ORF">ACFP1Z_20045</name>
</gene>
<dbReference type="RefSeq" id="WP_390317953.1">
    <property type="nucleotide sequence ID" value="NZ_JBHSPB010000012.1"/>
</dbReference>
<evidence type="ECO:0000256" key="1">
    <source>
        <dbReference type="SAM" id="MobiDB-lite"/>
    </source>
</evidence>
<organism evidence="4 5">
    <name type="scientific">Streptomyces gamaensis</name>
    <dbReference type="NCBI Taxonomy" id="1763542"/>
    <lineage>
        <taxon>Bacteria</taxon>
        <taxon>Bacillati</taxon>
        <taxon>Actinomycetota</taxon>
        <taxon>Actinomycetes</taxon>
        <taxon>Kitasatosporales</taxon>
        <taxon>Streptomycetaceae</taxon>
        <taxon>Streptomyces</taxon>
    </lineage>
</organism>
<reference evidence="5" key="1">
    <citation type="journal article" date="2019" name="Int. J. Syst. Evol. Microbiol.">
        <title>The Global Catalogue of Microorganisms (GCM) 10K type strain sequencing project: providing services to taxonomists for standard genome sequencing and annotation.</title>
        <authorList>
            <consortium name="The Broad Institute Genomics Platform"/>
            <consortium name="The Broad Institute Genome Sequencing Center for Infectious Disease"/>
            <person name="Wu L."/>
            <person name="Ma J."/>
        </authorList>
    </citation>
    <scope>NUCLEOTIDE SEQUENCE [LARGE SCALE GENOMIC DNA]</scope>
    <source>
        <strain evidence="5">CGMCC 4.7304</strain>
    </source>
</reference>
<accession>A0ABW0Z5V1</accession>
<feature type="transmembrane region" description="Helical" evidence="2">
    <location>
        <begin position="83"/>
        <end position="105"/>
    </location>
</feature>
<proteinExistence type="predicted"/>
<name>A0ABW0Z5V1_9ACTN</name>
<keyword evidence="2" id="KW-0472">Membrane</keyword>
<dbReference type="Pfam" id="PF19803">
    <property type="entry name" value="DUF6286"/>
    <property type="match status" value="1"/>
</dbReference>
<evidence type="ECO:0000259" key="3">
    <source>
        <dbReference type="Pfam" id="PF19803"/>
    </source>
</evidence>
<feature type="domain" description="DUF6286" evidence="3">
    <location>
        <begin position="94"/>
        <end position="197"/>
    </location>
</feature>
<sequence>MPELHLSGTVPAPPAPPAAPDGAPRARRFRSARRVPAVLAAVVVLGAAGALLYDVAAVRASRPATAWRRRLARELAERPLDDAWIVAGAAVAVVLGGWLLVLAVTPGLRGVLPMRRDTPGLRAGLDRRAAALVLRDRALRIPGVQSVRVDVGRRLIRVRAQSHFRDLDDVRSDLDDVLADGVRELGLARHPVLSVRVHRPVKR</sequence>
<keyword evidence="5" id="KW-1185">Reference proteome</keyword>
<evidence type="ECO:0000313" key="4">
    <source>
        <dbReference type="EMBL" id="MFC5722463.1"/>
    </source>
</evidence>
<dbReference type="Proteomes" id="UP001596083">
    <property type="component" value="Unassembled WGS sequence"/>
</dbReference>
<keyword evidence="2" id="KW-1133">Transmembrane helix</keyword>
<feature type="transmembrane region" description="Helical" evidence="2">
    <location>
        <begin position="35"/>
        <end position="53"/>
    </location>
</feature>
<comment type="caution">
    <text evidence="4">The sequence shown here is derived from an EMBL/GenBank/DDBJ whole genome shotgun (WGS) entry which is preliminary data.</text>
</comment>
<evidence type="ECO:0000313" key="5">
    <source>
        <dbReference type="Proteomes" id="UP001596083"/>
    </source>
</evidence>
<protein>
    <submittedName>
        <fullName evidence="4">DUF6286 domain-containing protein</fullName>
    </submittedName>
</protein>